<reference evidence="2 3" key="1">
    <citation type="journal article" date="2017" name="ISME J.">
        <title>Energy and carbon metabolisms in a deep terrestrial subsurface fluid microbial community.</title>
        <authorList>
            <person name="Momper L."/>
            <person name="Jungbluth S.P."/>
            <person name="Lee M.D."/>
            <person name="Amend J.P."/>
        </authorList>
    </citation>
    <scope>NUCLEOTIDE SEQUENCE [LARGE SCALE GENOMIC DNA]</scope>
    <source>
        <strain evidence="2">SURF_29</strain>
    </source>
</reference>
<comment type="caution">
    <text evidence="2">The sequence shown here is derived from an EMBL/GenBank/DDBJ whole genome shotgun (WGS) entry which is preliminary data.</text>
</comment>
<dbReference type="Gene3D" id="3.40.50.1110">
    <property type="entry name" value="SGNH hydrolase"/>
    <property type="match status" value="1"/>
</dbReference>
<gene>
    <name evidence="2" type="ORF">C4544_02535</name>
</gene>
<dbReference type="Proteomes" id="UP000285655">
    <property type="component" value="Unassembled WGS sequence"/>
</dbReference>
<feature type="transmembrane region" description="Helical" evidence="1">
    <location>
        <begin position="17"/>
        <end position="45"/>
    </location>
</feature>
<dbReference type="AlphaFoldDB" id="A0A419DEF4"/>
<proteinExistence type="predicted"/>
<protein>
    <recommendedName>
        <fullName evidence="4">SGNH/GDSL hydrolase family protein</fullName>
    </recommendedName>
</protein>
<keyword evidence="1" id="KW-0472">Membrane</keyword>
<dbReference type="InterPro" id="IPR036514">
    <property type="entry name" value="SGNH_hydro_sf"/>
</dbReference>
<dbReference type="SUPFAM" id="SSF52266">
    <property type="entry name" value="SGNH hydrolase"/>
    <property type="match status" value="1"/>
</dbReference>
<evidence type="ECO:0000313" key="2">
    <source>
        <dbReference type="EMBL" id="RJO61503.1"/>
    </source>
</evidence>
<evidence type="ECO:0000256" key="1">
    <source>
        <dbReference type="SAM" id="Phobius"/>
    </source>
</evidence>
<sequence>MLTLKEHLNLGKLAKAAIFYLVLIMLFFIVVEGLSSVTMFIIGIFTRHEAREAKHAQYDELLGWVNKPNVYIKDLYGPNVYLRTNSQGFRSNTDFTANIPQGKIRIICTGDSFTLGYGVDNDNAWCQLLSANDERLETVNMGQGGYGIDQAYLWYMRDGRKLEHDIHIFAFIDDDFRRATSSKFWNYQKPVFKLKGDTLIIDNVPVPRYQFETPVLTRIATNWRNFQMFQLLGRMRERSKVQLIPYKGFDEPIRNIALKIFEALHQAHKEKGSTLVVLYLPTDYDYSHEVPWRKFLSDEFKKRDIIFIDMTPEFVKQPMNLMFKVHYSEYGNKYLADALYKKLTAIPEIRNKLSKVR</sequence>
<keyword evidence="1" id="KW-1133">Transmembrane helix</keyword>
<name>A0A419DEF4_9BACT</name>
<evidence type="ECO:0000313" key="3">
    <source>
        <dbReference type="Proteomes" id="UP000285655"/>
    </source>
</evidence>
<accession>A0A419DEF4</accession>
<keyword evidence="1" id="KW-0812">Transmembrane</keyword>
<organism evidence="2 3">
    <name type="scientific">candidate division WS5 bacterium</name>
    <dbReference type="NCBI Taxonomy" id="2093353"/>
    <lineage>
        <taxon>Bacteria</taxon>
        <taxon>candidate division WS5</taxon>
    </lineage>
</organism>
<evidence type="ECO:0008006" key="4">
    <source>
        <dbReference type="Google" id="ProtNLM"/>
    </source>
</evidence>
<dbReference type="EMBL" id="QZJW01000018">
    <property type="protein sequence ID" value="RJO61503.1"/>
    <property type="molecule type" value="Genomic_DNA"/>
</dbReference>